<sequence>MGVGFGFFIGNLIETYTVLNNDLGYVASLFFTPGAFLLLGFYLTRKLKL</sequence>
<evidence type="ECO:0000256" key="1">
    <source>
        <dbReference type="SAM" id="Phobius"/>
    </source>
</evidence>
<accession>D5BIV7</accession>
<keyword evidence="1" id="KW-1133">Transmembrane helix</keyword>
<feature type="transmembrane region" description="Helical" evidence="1">
    <location>
        <begin position="23"/>
        <end position="43"/>
    </location>
</feature>
<reference evidence="2 3" key="1">
    <citation type="journal article" date="2010" name="BMC Genomics">
        <title>The complete genome of Zunongwangia profunda SM-A87 reveals its adaptation to the deep-sea environment and ecological role in sedimentary organic nitrogen degradation.</title>
        <authorList>
            <person name="Qin Q.L."/>
            <person name="Zhang X.Y."/>
            <person name="Wang X.M."/>
            <person name="Liu G.M."/>
            <person name="Chen X.L."/>
            <person name="Xie B.B."/>
            <person name="Dang H.Y."/>
            <person name="Zhou B.C."/>
            <person name="Yu J."/>
            <person name="Zhang Y.Z."/>
        </authorList>
    </citation>
    <scope>NUCLEOTIDE SEQUENCE [LARGE SCALE GENOMIC DNA]</scope>
    <source>
        <strain evidence="3">DSM 18752 / CCTCC AB 206139 / SM-A87</strain>
    </source>
</reference>
<dbReference type="STRING" id="655815.ZPR_1220"/>
<proteinExistence type="predicted"/>
<keyword evidence="3" id="KW-1185">Reference proteome</keyword>
<evidence type="ECO:0000313" key="2">
    <source>
        <dbReference type="EMBL" id="ADF51559.1"/>
    </source>
</evidence>
<dbReference type="AlphaFoldDB" id="D5BIV7"/>
<protein>
    <submittedName>
        <fullName evidence="2">Uncharacterized protein</fullName>
    </submittedName>
</protein>
<name>D5BIV7_ZUNPS</name>
<dbReference type="HOGENOM" id="CLU_3142511_0_0_10"/>
<organism evidence="2 3">
    <name type="scientific">Zunongwangia profunda (strain DSM 18752 / CCTCC AB 206139 / SM-A87)</name>
    <name type="common">Wangia profunda</name>
    <dbReference type="NCBI Taxonomy" id="655815"/>
    <lineage>
        <taxon>Bacteria</taxon>
        <taxon>Pseudomonadati</taxon>
        <taxon>Bacteroidota</taxon>
        <taxon>Flavobacteriia</taxon>
        <taxon>Flavobacteriales</taxon>
        <taxon>Flavobacteriaceae</taxon>
        <taxon>Zunongwangia</taxon>
    </lineage>
</organism>
<dbReference type="Proteomes" id="UP000001654">
    <property type="component" value="Chromosome"/>
</dbReference>
<dbReference type="KEGG" id="zpr:ZPR_1220"/>
<keyword evidence="1" id="KW-0472">Membrane</keyword>
<dbReference type="EMBL" id="CP001650">
    <property type="protein sequence ID" value="ADF51559.1"/>
    <property type="molecule type" value="Genomic_DNA"/>
</dbReference>
<gene>
    <name evidence="2" type="ordered locus">ZPR_1220</name>
</gene>
<keyword evidence="1" id="KW-0812">Transmembrane</keyword>
<evidence type="ECO:0000313" key="3">
    <source>
        <dbReference type="Proteomes" id="UP000001654"/>
    </source>
</evidence>